<dbReference type="Proteomes" id="UP000013827">
    <property type="component" value="Unassembled WGS sequence"/>
</dbReference>
<evidence type="ECO:0000313" key="5">
    <source>
        <dbReference type="Proteomes" id="UP000013827"/>
    </source>
</evidence>
<evidence type="ECO:0000313" key="4">
    <source>
        <dbReference type="EnsemblProtists" id="EOD19417"/>
    </source>
</evidence>
<name>A0A0D3J7D2_EMIH1</name>
<feature type="region of interest" description="Disordered" evidence="2">
    <location>
        <begin position="93"/>
        <end position="119"/>
    </location>
</feature>
<feature type="signal peptide" evidence="3">
    <location>
        <begin position="1"/>
        <end position="21"/>
    </location>
</feature>
<dbReference type="RefSeq" id="XP_005771846.1">
    <property type="nucleotide sequence ID" value="XM_005771789.1"/>
</dbReference>
<keyword evidence="5" id="KW-1185">Reference proteome</keyword>
<dbReference type="EnsemblProtists" id="EOD19417">
    <property type="protein sequence ID" value="EOD19417"/>
    <property type="gene ID" value="EMIHUDRAFT_117961"/>
</dbReference>
<evidence type="ECO:0000256" key="2">
    <source>
        <dbReference type="SAM" id="MobiDB-lite"/>
    </source>
</evidence>
<feature type="chain" id="PRO_5044291347" description="Transmembrane protein" evidence="3">
    <location>
        <begin position="22"/>
        <end position="321"/>
    </location>
</feature>
<dbReference type="KEGG" id="ehx:EMIHUDRAFT_117961"/>
<dbReference type="PaxDb" id="2903-EOD19417"/>
<sequence>MRRVALASAVLAFCLPAQWVAESVRSFAMAKRRREDEVAAPVSQAVRAGLKLQREDPQRAFLHACRLQMRVMMAAKNPLTEPLHKFSHGQGVIWREDSPPETPALSASSSSSDLSSGWNMGPPVEDDFAMLVDELEDLDEGQGSEAAGDECSVDSHDSDLLDGVLRENERYRIEAELLRARLAEVELDRAPAKPVQTIAAPSSYRWSTVGVFVCIICSCALVVSHERRETRIAEEAAEMLRRALNNSRAEYDELLVHYSTLKEHRTCALEREERSLGLAPARGPLDVLLAAAHVVLRAGRRLLPLDLGLPGFKRPSAVESA</sequence>
<evidence type="ECO:0000256" key="3">
    <source>
        <dbReference type="SAM" id="SignalP"/>
    </source>
</evidence>
<dbReference type="HOGENOM" id="CLU_948077_0_0_1"/>
<evidence type="ECO:0008006" key="6">
    <source>
        <dbReference type="Google" id="ProtNLM"/>
    </source>
</evidence>
<reference evidence="4" key="2">
    <citation type="submission" date="2024-10" db="UniProtKB">
        <authorList>
            <consortium name="EnsemblProtists"/>
        </authorList>
    </citation>
    <scope>IDENTIFICATION</scope>
</reference>
<dbReference type="AlphaFoldDB" id="A0A0D3J7D2"/>
<keyword evidence="1" id="KW-0175">Coiled coil</keyword>
<proteinExistence type="predicted"/>
<feature type="compositionally biased region" description="Low complexity" evidence="2">
    <location>
        <begin position="104"/>
        <end position="116"/>
    </location>
</feature>
<reference evidence="5" key="1">
    <citation type="journal article" date="2013" name="Nature">
        <title>Pan genome of the phytoplankton Emiliania underpins its global distribution.</title>
        <authorList>
            <person name="Read B.A."/>
            <person name="Kegel J."/>
            <person name="Klute M.J."/>
            <person name="Kuo A."/>
            <person name="Lefebvre S.C."/>
            <person name="Maumus F."/>
            <person name="Mayer C."/>
            <person name="Miller J."/>
            <person name="Monier A."/>
            <person name="Salamov A."/>
            <person name="Young J."/>
            <person name="Aguilar M."/>
            <person name="Claverie J.M."/>
            <person name="Frickenhaus S."/>
            <person name="Gonzalez K."/>
            <person name="Herman E.K."/>
            <person name="Lin Y.C."/>
            <person name="Napier J."/>
            <person name="Ogata H."/>
            <person name="Sarno A.F."/>
            <person name="Shmutz J."/>
            <person name="Schroeder D."/>
            <person name="de Vargas C."/>
            <person name="Verret F."/>
            <person name="von Dassow P."/>
            <person name="Valentin K."/>
            <person name="Van de Peer Y."/>
            <person name="Wheeler G."/>
            <person name="Dacks J.B."/>
            <person name="Delwiche C.F."/>
            <person name="Dyhrman S.T."/>
            <person name="Glockner G."/>
            <person name="John U."/>
            <person name="Richards T."/>
            <person name="Worden A.Z."/>
            <person name="Zhang X."/>
            <person name="Grigoriev I.V."/>
            <person name="Allen A.E."/>
            <person name="Bidle K."/>
            <person name="Borodovsky M."/>
            <person name="Bowler C."/>
            <person name="Brownlee C."/>
            <person name="Cock J.M."/>
            <person name="Elias M."/>
            <person name="Gladyshev V.N."/>
            <person name="Groth M."/>
            <person name="Guda C."/>
            <person name="Hadaegh A."/>
            <person name="Iglesias-Rodriguez M.D."/>
            <person name="Jenkins J."/>
            <person name="Jones B.M."/>
            <person name="Lawson T."/>
            <person name="Leese F."/>
            <person name="Lindquist E."/>
            <person name="Lobanov A."/>
            <person name="Lomsadze A."/>
            <person name="Malik S.B."/>
            <person name="Marsh M.E."/>
            <person name="Mackinder L."/>
            <person name="Mock T."/>
            <person name="Mueller-Roeber B."/>
            <person name="Pagarete A."/>
            <person name="Parker M."/>
            <person name="Probert I."/>
            <person name="Quesneville H."/>
            <person name="Raines C."/>
            <person name="Rensing S.A."/>
            <person name="Riano-Pachon D.M."/>
            <person name="Richier S."/>
            <person name="Rokitta S."/>
            <person name="Shiraiwa Y."/>
            <person name="Soanes D.M."/>
            <person name="van der Giezen M."/>
            <person name="Wahlund T.M."/>
            <person name="Williams B."/>
            <person name="Wilson W."/>
            <person name="Wolfe G."/>
            <person name="Wurch L.L."/>
        </authorList>
    </citation>
    <scope>NUCLEOTIDE SEQUENCE</scope>
</reference>
<organism evidence="4 5">
    <name type="scientific">Emiliania huxleyi (strain CCMP1516)</name>
    <dbReference type="NCBI Taxonomy" id="280463"/>
    <lineage>
        <taxon>Eukaryota</taxon>
        <taxon>Haptista</taxon>
        <taxon>Haptophyta</taxon>
        <taxon>Prymnesiophyceae</taxon>
        <taxon>Isochrysidales</taxon>
        <taxon>Noelaerhabdaceae</taxon>
        <taxon>Emiliania</taxon>
    </lineage>
</organism>
<accession>A0A0D3J7D2</accession>
<feature type="coiled-coil region" evidence="1">
    <location>
        <begin position="161"/>
        <end position="188"/>
    </location>
</feature>
<protein>
    <recommendedName>
        <fullName evidence="6">Transmembrane protein</fullName>
    </recommendedName>
</protein>
<keyword evidence="3" id="KW-0732">Signal</keyword>
<evidence type="ECO:0000256" key="1">
    <source>
        <dbReference type="SAM" id="Coils"/>
    </source>
</evidence>
<dbReference type="GeneID" id="17264962"/>